<dbReference type="PROSITE" id="PS50850">
    <property type="entry name" value="MFS"/>
    <property type="match status" value="1"/>
</dbReference>
<proteinExistence type="predicted"/>
<keyword evidence="2" id="KW-0813">Transport</keyword>
<evidence type="ECO:0000259" key="7">
    <source>
        <dbReference type="PROSITE" id="PS50850"/>
    </source>
</evidence>
<evidence type="ECO:0000313" key="9">
    <source>
        <dbReference type="Proteomes" id="UP001332192"/>
    </source>
</evidence>
<dbReference type="InterPro" id="IPR020846">
    <property type="entry name" value="MFS_dom"/>
</dbReference>
<feature type="transmembrane region" description="Helical" evidence="6">
    <location>
        <begin position="299"/>
        <end position="320"/>
    </location>
</feature>
<evidence type="ECO:0000256" key="4">
    <source>
        <dbReference type="ARBA" id="ARBA00022989"/>
    </source>
</evidence>
<dbReference type="Proteomes" id="UP001332192">
    <property type="component" value="Chromosome"/>
</dbReference>
<dbReference type="PANTHER" id="PTHR23526">
    <property type="entry name" value="INTEGRAL MEMBRANE TRANSPORT PROTEIN-RELATED"/>
    <property type="match status" value="1"/>
</dbReference>
<evidence type="ECO:0000256" key="6">
    <source>
        <dbReference type="SAM" id="Phobius"/>
    </source>
</evidence>
<name>A0ABZ1BX27_9FIRM</name>
<feature type="transmembrane region" description="Helical" evidence="6">
    <location>
        <begin position="87"/>
        <end position="108"/>
    </location>
</feature>
<comment type="subcellular location">
    <subcellularLocation>
        <location evidence="1">Cell membrane</location>
        <topology evidence="1">Multi-pass membrane protein</topology>
    </subcellularLocation>
</comment>
<dbReference type="Pfam" id="PF07690">
    <property type="entry name" value="MFS_1"/>
    <property type="match status" value="1"/>
</dbReference>
<feature type="transmembrane region" description="Helical" evidence="6">
    <location>
        <begin position="159"/>
        <end position="177"/>
    </location>
</feature>
<feature type="transmembrane region" description="Helical" evidence="6">
    <location>
        <begin position="183"/>
        <end position="204"/>
    </location>
</feature>
<dbReference type="EMBL" id="CP141615">
    <property type="protein sequence ID" value="WRP17148.1"/>
    <property type="molecule type" value="Genomic_DNA"/>
</dbReference>
<keyword evidence="3 6" id="KW-0812">Transmembrane</keyword>
<dbReference type="RefSeq" id="WP_324716420.1">
    <property type="nucleotide sequence ID" value="NZ_CP141615.1"/>
</dbReference>
<feature type="transmembrane region" description="Helical" evidence="6">
    <location>
        <begin position="114"/>
        <end position="138"/>
    </location>
</feature>
<protein>
    <submittedName>
        <fullName evidence="8">MFS transporter</fullName>
    </submittedName>
</protein>
<feature type="transmembrane region" description="Helical" evidence="6">
    <location>
        <begin position="355"/>
        <end position="379"/>
    </location>
</feature>
<gene>
    <name evidence="8" type="ORF">U7230_13830</name>
</gene>
<keyword evidence="9" id="KW-1185">Reference proteome</keyword>
<reference evidence="8 9" key="1">
    <citation type="journal article" date="2024" name="Front. Microbiol.">
        <title>Novel thermophilic genera Geochorda gen. nov. and Carboxydochorda gen. nov. from the deep terrestrial subsurface reveal the ecophysiological diversity in the class Limnochordia.</title>
        <authorList>
            <person name="Karnachuk O.V."/>
            <person name="Lukina A.P."/>
            <person name="Avakyan M.R."/>
            <person name="Kadnikov V.V."/>
            <person name="Begmatov S."/>
            <person name="Beletsky A.V."/>
            <person name="Vlasova K.G."/>
            <person name="Novikov A.A."/>
            <person name="Shcherbakova V.A."/>
            <person name="Mardanov A.V."/>
            <person name="Ravin N.V."/>
        </authorList>
    </citation>
    <scope>NUCLEOTIDE SEQUENCE [LARGE SCALE GENOMIC DNA]</scope>
    <source>
        <strain evidence="8 9">L945</strain>
    </source>
</reference>
<evidence type="ECO:0000256" key="2">
    <source>
        <dbReference type="ARBA" id="ARBA00022448"/>
    </source>
</evidence>
<feature type="transmembrane region" description="Helical" evidence="6">
    <location>
        <begin position="266"/>
        <end position="287"/>
    </location>
</feature>
<evidence type="ECO:0000256" key="3">
    <source>
        <dbReference type="ARBA" id="ARBA00022692"/>
    </source>
</evidence>
<feature type="domain" description="Major facilitator superfamily (MFS) profile" evidence="7">
    <location>
        <begin position="265"/>
        <end position="478"/>
    </location>
</feature>
<feature type="transmembrane region" description="Helical" evidence="6">
    <location>
        <begin position="332"/>
        <end position="349"/>
    </location>
</feature>
<accession>A0ABZ1BX27</accession>
<sequence length="478" mass="51705">MKLPRPRWPTYGGGHRLRRSLLFASYEGTLAAASDNFGLPFLPLFAVAMGASPLQVSLVTAIPNFVANALQLPFGRLAERTGQRKRLWLLGNGVVRFVWVPMAALPWLVRDRRLLIMALLALTAVRGLAAAAALPAWTALMADLTRRQWRGHYFAIRNILANLVALAATVTGGWLIGRLGYPAGYAAVFGAAWLVGVFSLLVMLPVHDPSRAGRAAARQPGAEGAGALPPAVPSMPLETGGVRRPLFPSDLLAGGPRRWRSEAPGFFEWAVTAFIWNAAVNLPMALFPIYFTNDLHGSASLWGISNGVTFLMTVLGQRYWGRLCDTTGQRPVMVWSGLWAALLPLWWAIIPSPEWVVAINVVGGFGWAGFNLAAFNLLLEVTPDNRRPSYVAVFNLGVGIASSVAPILGAWVAEAIGIPAVMVASGVLRLASLLLFSRWGGVPVRWIPLPKSSSTVARWTQRPAGWRPSPRARRSQAP</sequence>
<evidence type="ECO:0000256" key="5">
    <source>
        <dbReference type="ARBA" id="ARBA00023136"/>
    </source>
</evidence>
<organism evidence="8 9">
    <name type="scientific">Carboxydichorda subterranea</name>
    <dbReference type="NCBI Taxonomy" id="3109565"/>
    <lineage>
        <taxon>Bacteria</taxon>
        <taxon>Bacillati</taxon>
        <taxon>Bacillota</taxon>
        <taxon>Limnochordia</taxon>
        <taxon>Limnochordales</taxon>
        <taxon>Geochordaceae</taxon>
        <taxon>Carboxydichorda</taxon>
    </lineage>
</organism>
<evidence type="ECO:0000256" key="1">
    <source>
        <dbReference type="ARBA" id="ARBA00004651"/>
    </source>
</evidence>
<dbReference type="InterPro" id="IPR052528">
    <property type="entry name" value="Sugar_transport-like"/>
</dbReference>
<dbReference type="PANTHER" id="PTHR23526:SF2">
    <property type="entry name" value="MAJOR FACILITATOR SUPERFAMILY (MFS) PROFILE DOMAIN-CONTAINING PROTEIN"/>
    <property type="match status" value="1"/>
</dbReference>
<dbReference type="InterPro" id="IPR011701">
    <property type="entry name" value="MFS"/>
</dbReference>
<feature type="transmembrane region" description="Helical" evidence="6">
    <location>
        <begin position="45"/>
        <end position="66"/>
    </location>
</feature>
<dbReference type="SUPFAM" id="SSF103473">
    <property type="entry name" value="MFS general substrate transporter"/>
    <property type="match status" value="1"/>
</dbReference>
<dbReference type="InterPro" id="IPR036259">
    <property type="entry name" value="MFS_trans_sf"/>
</dbReference>
<feature type="transmembrane region" description="Helical" evidence="6">
    <location>
        <begin position="418"/>
        <end position="436"/>
    </location>
</feature>
<feature type="transmembrane region" description="Helical" evidence="6">
    <location>
        <begin position="391"/>
        <end position="412"/>
    </location>
</feature>
<keyword evidence="5 6" id="KW-0472">Membrane</keyword>
<keyword evidence="4 6" id="KW-1133">Transmembrane helix</keyword>
<evidence type="ECO:0000313" key="8">
    <source>
        <dbReference type="EMBL" id="WRP17148.1"/>
    </source>
</evidence>
<dbReference type="Gene3D" id="1.20.1250.20">
    <property type="entry name" value="MFS general substrate transporter like domains"/>
    <property type="match status" value="2"/>
</dbReference>